<dbReference type="Proteomes" id="UP000324222">
    <property type="component" value="Unassembled WGS sequence"/>
</dbReference>
<sequence length="49" mass="5689">MIFLSRLGHLSRMARNSAVKDSSNSSVTVLSTYQNQSLPSVALWIYWWW</sequence>
<keyword evidence="2" id="KW-1185">Reference proteome</keyword>
<evidence type="ECO:0000313" key="2">
    <source>
        <dbReference type="Proteomes" id="UP000324222"/>
    </source>
</evidence>
<accession>A0A5B7IXM9</accession>
<gene>
    <name evidence="1" type="ORF">E2C01_082133</name>
</gene>
<organism evidence="1 2">
    <name type="scientific">Portunus trituberculatus</name>
    <name type="common">Swimming crab</name>
    <name type="synonym">Neptunus trituberculatus</name>
    <dbReference type="NCBI Taxonomy" id="210409"/>
    <lineage>
        <taxon>Eukaryota</taxon>
        <taxon>Metazoa</taxon>
        <taxon>Ecdysozoa</taxon>
        <taxon>Arthropoda</taxon>
        <taxon>Crustacea</taxon>
        <taxon>Multicrustacea</taxon>
        <taxon>Malacostraca</taxon>
        <taxon>Eumalacostraca</taxon>
        <taxon>Eucarida</taxon>
        <taxon>Decapoda</taxon>
        <taxon>Pleocyemata</taxon>
        <taxon>Brachyura</taxon>
        <taxon>Eubrachyura</taxon>
        <taxon>Portunoidea</taxon>
        <taxon>Portunidae</taxon>
        <taxon>Portuninae</taxon>
        <taxon>Portunus</taxon>
    </lineage>
</organism>
<comment type="caution">
    <text evidence="1">The sequence shown here is derived from an EMBL/GenBank/DDBJ whole genome shotgun (WGS) entry which is preliminary data.</text>
</comment>
<evidence type="ECO:0000313" key="1">
    <source>
        <dbReference type="EMBL" id="MPC87275.1"/>
    </source>
</evidence>
<proteinExistence type="predicted"/>
<dbReference type="EMBL" id="VSRR010074002">
    <property type="protein sequence ID" value="MPC87275.1"/>
    <property type="molecule type" value="Genomic_DNA"/>
</dbReference>
<name>A0A5B7IXM9_PORTR</name>
<dbReference type="AlphaFoldDB" id="A0A5B7IXM9"/>
<protein>
    <submittedName>
        <fullName evidence="1">Uncharacterized protein</fullName>
    </submittedName>
</protein>
<reference evidence="1 2" key="1">
    <citation type="submission" date="2019-05" db="EMBL/GenBank/DDBJ databases">
        <title>Another draft genome of Portunus trituberculatus and its Hox gene families provides insights of decapod evolution.</title>
        <authorList>
            <person name="Jeong J.-H."/>
            <person name="Song I."/>
            <person name="Kim S."/>
            <person name="Choi T."/>
            <person name="Kim D."/>
            <person name="Ryu S."/>
            <person name="Kim W."/>
        </authorList>
    </citation>
    <scope>NUCLEOTIDE SEQUENCE [LARGE SCALE GENOMIC DNA]</scope>
    <source>
        <tissue evidence="1">Muscle</tissue>
    </source>
</reference>